<protein>
    <submittedName>
        <fullName evidence="5">FCD domain-containing protein</fullName>
    </submittedName>
</protein>
<dbReference type="InterPro" id="IPR000524">
    <property type="entry name" value="Tscrpt_reg_HTH_GntR"/>
</dbReference>
<dbReference type="Pfam" id="PF00392">
    <property type="entry name" value="GntR"/>
    <property type="match status" value="1"/>
</dbReference>
<gene>
    <name evidence="5" type="ORF">KDB89_13760</name>
</gene>
<sequence>MSAVETARLGLARMIASGEIGSGDRLPSEAELCERFGVSRSSLREAQKMLAVAGALTTSGGSSATVSDMSAQSIMSGLEMVFPLLPLNRFLELLPLREVLEGHVAALAAARLTDAECDRLIQLADELARTEPSDLAQQLDADFHQLIISGAKDEMIAQLLNIVRRRGRDYRIFDEGSHGHEMKAVSDAAHRELAQAIAARDPETARFLAMQHVRATFVWLSGLRPVPTVEGSADADQSRVH</sequence>
<dbReference type="RefSeq" id="WP_219081981.1">
    <property type="nucleotide sequence ID" value="NZ_CP079216.1"/>
</dbReference>
<dbReference type="EMBL" id="CP079216">
    <property type="protein sequence ID" value="QXT62780.1"/>
    <property type="molecule type" value="Genomic_DNA"/>
</dbReference>
<name>A0ABX8SHK8_9ACTN</name>
<organism evidence="5 6">
    <name type="scientific">Tessaracoccus palaemonis</name>
    <dbReference type="NCBI Taxonomy" id="2829499"/>
    <lineage>
        <taxon>Bacteria</taxon>
        <taxon>Bacillati</taxon>
        <taxon>Actinomycetota</taxon>
        <taxon>Actinomycetes</taxon>
        <taxon>Propionibacteriales</taxon>
        <taxon>Propionibacteriaceae</taxon>
        <taxon>Tessaracoccus</taxon>
    </lineage>
</organism>
<dbReference type="SMART" id="SM00345">
    <property type="entry name" value="HTH_GNTR"/>
    <property type="match status" value="1"/>
</dbReference>
<evidence type="ECO:0000313" key="6">
    <source>
        <dbReference type="Proteomes" id="UP000824504"/>
    </source>
</evidence>
<reference evidence="5 6" key="1">
    <citation type="submission" date="2021-07" db="EMBL/GenBank/DDBJ databases">
        <title>complete genome sequencing of Tessaracoccus sp.J1M15.</title>
        <authorList>
            <person name="Bae J.-W."/>
            <person name="Kim D.-y."/>
        </authorList>
    </citation>
    <scope>NUCLEOTIDE SEQUENCE [LARGE SCALE GENOMIC DNA]</scope>
    <source>
        <strain evidence="5 6">J1M15</strain>
    </source>
</reference>
<evidence type="ECO:0000313" key="5">
    <source>
        <dbReference type="EMBL" id="QXT62780.1"/>
    </source>
</evidence>
<dbReference type="Proteomes" id="UP000824504">
    <property type="component" value="Chromosome"/>
</dbReference>
<accession>A0ABX8SHK8</accession>
<dbReference type="InterPro" id="IPR011711">
    <property type="entry name" value="GntR_C"/>
</dbReference>
<evidence type="ECO:0000256" key="2">
    <source>
        <dbReference type="ARBA" id="ARBA00023125"/>
    </source>
</evidence>
<keyword evidence="2" id="KW-0238">DNA-binding</keyword>
<keyword evidence="6" id="KW-1185">Reference proteome</keyword>
<evidence type="ECO:0000259" key="4">
    <source>
        <dbReference type="PROSITE" id="PS50949"/>
    </source>
</evidence>
<keyword evidence="1" id="KW-0805">Transcription regulation</keyword>
<evidence type="ECO:0000256" key="3">
    <source>
        <dbReference type="ARBA" id="ARBA00023163"/>
    </source>
</evidence>
<dbReference type="Pfam" id="PF07729">
    <property type="entry name" value="FCD"/>
    <property type="match status" value="1"/>
</dbReference>
<evidence type="ECO:0000256" key="1">
    <source>
        <dbReference type="ARBA" id="ARBA00023015"/>
    </source>
</evidence>
<dbReference type="PANTHER" id="PTHR43537:SF5">
    <property type="entry name" value="UXU OPERON TRANSCRIPTIONAL REGULATOR"/>
    <property type="match status" value="1"/>
</dbReference>
<proteinExistence type="predicted"/>
<dbReference type="CDD" id="cd07377">
    <property type="entry name" value="WHTH_GntR"/>
    <property type="match status" value="1"/>
</dbReference>
<dbReference type="PANTHER" id="PTHR43537">
    <property type="entry name" value="TRANSCRIPTIONAL REGULATOR, GNTR FAMILY"/>
    <property type="match status" value="1"/>
</dbReference>
<dbReference type="PROSITE" id="PS50949">
    <property type="entry name" value="HTH_GNTR"/>
    <property type="match status" value="1"/>
</dbReference>
<feature type="domain" description="HTH gntR-type" evidence="4">
    <location>
        <begin position="1"/>
        <end position="69"/>
    </location>
</feature>
<keyword evidence="3" id="KW-0804">Transcription</keyword>
<dbReference type="SMART" id="SM00895">
    <property type="entry name" value="FCD"/>
    <property type="match status" value="1"/>
</dbReference>